<reference evidence="2 3" key="1">
    <citation type="submission" date="2023-12" db="EMBL/GenBank/DDBJ databases">
        <title>Sinomonas terricola sp. nov, isolated from litchi orchard soil in Guangdong, PR China.</title>
        <authorList>
            <person name="Jiaxin W."/>
            <person name="Yang Z."/>
            <person name="Honghui Z."/>
        </authorList>
    </citation>
    <scope>NUCLEOTIDE SEQUENCE [LARGE SCALE GENOMIC DNA]</scope>
    <source>
        <strain evidence="2 3">JGH33</strain>
    </source>
</reference>
<keyword evidence="3" id="KW-1185">Reference proteome</keyword>
<dbReference type="SUPFAM" id="SSF55729">
    <property type="entry name" value="Acyl-CoA N-acyltransferases (Nat)"/>
    <property type="match status" value="1"/>
</dbReference>
<evidence type="ECO:0000259" key="1">
    <source>
        <dbReference type="PROSITE" id="PS51186"/>
    </source>
</evidence>
<dbReference type="Gene3D" id="3.40.630.30">
    <property type="match status" value="1"/>
</dbReference>
<name>A0ABU5T5P1_9MICC</name>
<dbReference type="InterPro" id="IPR000182">
    <property type="entry name" value="GNAT_dom"/>
</dbReference>
<sequence>MDFEIRDAGPDDAEELLAVKDQGWREAYAHLLSPEFLAALGGDEERTERWRGILANDDGGWHFAVGCSRGRIVGMAGAGPALDGDAPQAEEVYTVYVLAEAYGTGLAHALVDRVIGRRAAFLWVFEDNPRAIAFYTKLGFAPDGAGRVEEFDGRRLPEIRMVRR</sequence>
<feature type="domain" description="N-acetyltransferase" evidence="1">
    <location>
        <begin position="3"/>
        <end position="164"/>
    </location>
</feature>
<dbReference type="InterPro" id="IPR016181">
    <property type="entry name" value="Acyl_CoA_acyltransferase"/>
</dbReference>
<dbReference type="Pfam" id="PF00583">
    <property type="entry name" value="Acetyltransf_1"/>
    <property type="match status" value="1"/>
</dbReference>
<dbReference type="EMBL" id="JAYGGQ010000005">
    <property type="protein sequence ID" value="MEA5454857.1"/>
    <property type="molecule type" value="Genomic_DNA"/>
</dbReference>
<accession>A0ABU5T5P1</accession>
<comment type="caution">
    <text evidence="2">The sequence shown here is derived from an EMBL/GenBank/DDBJ whole genome shotgun (WGS) entry which is preliminary data.</text>
</comment>
<proteinExistence type="predicted"/>
<dbReference type="Proteomes" id="UP001304769">
    <property type="component" value="Unassembled WGS sequence"/>
</dbReference>
<protein>
    <submittedName>
        <fullName evidence="2">GNAT family N-acetyltransferase</fullName>
    </submittedName>
</protein>
<dbReference type="PROSITE" id="PS51186">
    <property type="entry name" value="GNAT"/>
    <property type="match status" value="1"/>
</dbReference>
<evidence type="ECO:0000313" key="2">
    <source>
        <dbReference type="EMBL" id="MEA5454857.1"/>
    </source>
</evidence>
<evidence type="ECO:0000313" key="3">
    <source>
        <dbReference type="Proteomes" id="UP001304769"/>
    </source>
</evidence>
<dbReference type="RefSeq" id="WP_323278702.1">
    <property type="nucleotide sequence ID" value="NZ_JAYGGQ010000005.1"/>
</dbReference>
<organism evidence="2 3">
    <name type="scientific">Sinomonas terricola</name>
    <dbReference type="NCBI Taxonomy" id="3110330"/>
    <lineage>
        <taxon>Bacteria</taxon>
        <taxon>Bacillati</taxon>
        <taxon>Actinomycetota</taxon>
        <taxon>Actinomycetes</taxon>
        <taxon>Micrococcales</taxon>
        <taxon>Micrococcaceae</taxon>
        <taxon>Sinomonas</taxon>
    </lineage>
</organism>
<gene>
    <name evidence="2" type="ORF">SPF06_09000</name>
</gene>